<evidence type="ECO:0000256" key="2">
    <source>
        <dbReference type="ARBA" id="ARBA00022448"/>
    </source>
</evidence>
<gene>
    <name evidence="5" type="ORF">B5G26_12120</name>
</gene>
<dbReference type="InterPro" id="IPR038404">
    <property type="entry name" value="TRAP_DctP_sf"/>
</dbReference>
<sequence length="351" mass="39324">MKKKALVATLAGLCMVVGATGCAGVRTGEMVHDENTVYEWRMVHEEYTNDMQDVYCKEFAELLHEKSDGRINLQIYQVGQIGNALQGCEILQNGGVEFAMISPGNTGTVVPENQLFSLHFLFPQDMDKTQKVLKESVALNEMLAEKYLEKNIMPLSFWTEGAMQWTANKPLTSPEDFEGLKFRTMQSPMILAAYEAYGANPTPMSYTEVYSGLQLNMIEGQENPISAIHTSKFHEVQDYLIEANSNLYITATCVNPDFFNSLPEDIQQIILDTAEEMIPRSFEIQEEINSAALGKIQAESDIEVIQLTDEQRAAFEEKAIAGYEVYEQVVGPEGKEILDTLRAEIEAIEAE</sequence>
<evidence type="ECO:0000256" key="4">
    <source>
        <dbReference type="SAM" id="SignalP"/>
    </source>
</evidence>
<dbReference type="EMBL" id="NFHM01000021">
    <property type="protein sequence ID" value="OUN41182.1"/>
    <property type="molecule type" value="Genomic_DNA"/>
</dbReference>
<feature type="signal peptide" evidence="4">
    <location>
        <begin position="1"/>
        <end position="19"/>
    </location>
</feature>
<dbReference type="PANTHER" id="PTHR33376">
    <property type="match status" value="1"/>
</dbReference>
<dbReference type="PROSITE" id="PS51257">
    <property type="entry name" value="PROKAR_LIPOPROTEIN"/>
    <property type="match status" value="1"/>
</dbReference>
<evidence type="ECO:0008006" key="7">
    <source>
        <dbReference type="Google" id="ProtNLM"/>
    </source>
</evidence>
<comment type="similarity">
    <text evidence="1">Belongs to the bacterial solute-binding protein 7 family.</text>
</comment>
<evidence type="ECO:0000313" key="6">
    <source>
        <dbReference type="Proteomes" id="UP000195455"/>
    </source>
</evidence>
<dbReference type="PIRSF" id="PIRSF006470">
    <property type="entry name" value="DctB"/>
    <property type="match status" value="1"/>
</dbReference>
<name>A0A1Y3TXA9_9FIRM</name>
<dbReference type="AlphaFoldDB" id="A0A1Y3TXA9"/>
<keyword evidence="3 4" id="KW-0732">Signal</keyword>
<dbReference type="GO" id="GO:0055085">
    <property type="term" value="P:transmembrane transport"/>
    <property type="evidence" value="ECO:0007669"/>
    <property type="project" value="InterPro"/>
</dbReference>
<evidence type="ECO:0000256" key="1">
    <source>
        <dbReference type="ARBA" id="ARBA00009023"/>
    </source>
</evidence>
<reference evidence="6" key="1">
    <citation type="submission" date="2017-04" db="EMBL/GenBank/DDBJ databases">
        <title>Function of individual gut microbiota members based on whole genome sequencing of pure cultures obtained from chicken caecum.</title>
        <authorList>
            <person name="Medvecky M."/>
            <person name="Cejkova D."/>
            <person name="Polansky O."/>
            <person name="Karasova D."/>
            <person name="Kubasova T."/>
            <person name="Cizek A."/>
            <person name="Rychlik I."/>
        </authorList>
    </citation>
    <scope>NUCLEOTIDE SEQUENCE [LARGE SCALE GENOMIC DNA]</scope>
    <source>
        <strain evidence="6">An75</strain>
    </source>
</reference>
<dbReference type="NCBIfam" id="NF037995">
    <property type="entry name" value="TRAP_S1"/>
    <property type="match status" value="1"/>
</dbReference>
<dbReference type="InterPro" id="IPR018389">
    <property type="entry name" value="DctP_fam"/>
</dbReference>
<dbReference type="GO" id="GO:0016740">
    <property type="term" value="F:transferase activity"/>
    <property type="evidence" value="ECO:0007669"/>
    <property type="project" value="UniProtKB-KW"/>
</dbReference>
<dbReference type="InterPro" id="IPR004682">
    <property type="entry name" value="TRAP_DctP"/>
</dbReference>
<accession>A0A1Y3TXA9</accession>
<dbReference type="RefSeq" id="WP_087989813.1">
    <property type="nucleotide sequence ID" value="NZ_DBFWEO010000200.1"/>
</dbReference>
<keyword evidence="2" id="KW-0813">Transport</keyword>
<dbReference type="GO" id="GO:0030288">
    <property type="term" value="C:outer membrane-bounded periplasmic space"/>
    <property type="evidence" value="ECO:0007669"/>
    <property type="project" value="InterPro"/>
</dbReference>
<proteinExistence type="inferred from homology"/>
<dbReference type="Proteomes" id="UP000195455">
    <property type="component" value="Unassembled WGS sequence"/>
</dbReference>
<organism evidence="5 6">
    <name type="scientific">Anaerotignum lactatifermentans</name>
    <dbReference type="NCBI Taxonomy" id="160404"/>
    <lineage>
        <taxon>Bacteria</taxon>
        <taxon>Bacillati</taxon>
        <taxon>Bacillota</taxon>
        <taxon>Clostridia</taxon>
        <taxon>Lachnospirales</taxon>
        <taxon>Anaerotignaceae</taxon>
        <taxon>Anaerotignum</taxon>
    </lineage>
</organism>
<evidence type="ECO:0000313" key="5">
    <source>
        <dbReference type="EMBL" id="OUN41182.1"/>
    </source>
</evidence>
<protein>
    <recommendedName>
        <fullName evidence="7">C4-dicarboxylate ABC transporter</fullName>
    </recommendedName>
</protein>
<evidence type="ECO:0000256" key="3">
    <source>
        <dbReference type="ARBA" id="ARBA00022729"/>
    </source>
</evidence>
<comment type="caution">
    <text evidence="5">The sequence shown here is derived from an EMBL/GenBank/DDBJ whole genome shotgun (WGS) entry which is preliminary data.</text>
</comment>
<dbReference type="Pfam" id="PF03480">
    <property type="entry name" value="DctP"/>
    <property type="match status" value="1"/>
</dbReference>
<dbReference type="NCBIfam" id="TIGR00787">
    <property type="entry name" value="dctP"/>
    <property type="match status" value="1"/>
</dbReference>
<feature type="chain" id="PRO_5039619248" description="C4-dicarboxylate ABC transporter" evidence="4">
    <location>
        <begin position="20"/>
        <end position="351"/>
    </location>
</feature>
<dbReference type="PANTHER" id="PTHR33376:SF7">
    <property type="entry name" value="C4-DICARBOXYLATE-BINDING PROTEIN DCTB"/>
    <property type="match status" value="1"/>
</dbReference>
<dbReference type="Gene3D" id="3.40.190.170">
    <property type="entry name" value="Bacterial extracellular solute-binding protein, family 7"/>
    <property type="match status" value="1"/>
</dbReference>